<dbReference type="OrthoDB" id="1306244at2759"/>
<evidence type="ECO:0000259" key="2">
    <source>
        <dbReference type="Pfam" id="PF20167"/>
    </source>
</evidence>
<sequence>MDARCRDNMSSKQRSSKVVASSSHKRVRTGTTITLTPTVLRGQTQRYRAKAITTDGKKWYKSHTKDKYFLDVIHDDVQLEREFPCIMRRLQELHMGFIFQDPTNCNVSVVREFYANWKPDARSHFVTVHSVEGNADAPSDVLTGLNISPPYQKIRYTMCGAQSTAKWIRHGHGGYHQSYPYAHMNRKARVWLKIIMNYLIPGLHFTEVTMDRVCLVYALMKDVPINIGPVLRSAMRKAKVHQGRRNGCSSSTEEQLDEIASRYPLNEHVEALLGLWPTFLEPVWDDVPTDEGKRQTMSDNEFECDAEEGQKIEAEVVKENGQEVGKYTRREHLRIAELKLACRK</sequence>
<feature type="region of interest" description="Disordered" evidence="1">
    <location>
        <begin position="1"/>
        <end position="23"/>
    </location>
</feature>
<evidence type="ECO:0000256" key="1">
    <source>
        <dbReference type="SAM" id="MobiDB-lite"/>
    </source>
</evidence>
<evidence type="ECO:0000313" key="3">
    <source>
        <dbReference type="EMBL" id="KAG5580476.1"/>
    </source>
</evidence>
<feature type="compositionally biased region" description="Polar residues" evidence="1">
    <location>
        <begin position="10"/>
        <end position="22"/>
    </location>
</feature>
<name>A0A9J5WZI6_SOLCO</name>
<accession>A0A9J5WZI6</accession>
<evidence type="ECO:0000313" key="4">
    <source>
        <dbReference type="Proteomes" id="UP000824120"/>
    </source>
</evidence>
<dbReference type="Pfam" id="PF20167">
    <property type="entry name" value="Transposase_32"/>
    <property type="match status" value="1"/>
</dbReference>
<proteinExistence type="predicted"/>
<dbReference type="InterPro" id="IPR046796">
    <property type="entry name" value="Transposase_32_dom"/>
</dbReference>
<feature type="domain" description="Putative plant transposon protein" evidence="2">
    <location>
        <begin position="92"/>
        <end position="239"/>
    </location>
</feature>
<dbReference type="Proteomes" id="UP000824120">
    <property type="component" value="Chromosome 10"/>
</dbReference>
<dbReference type="AlphaFoldDB" id="A0A9J5WZI6"/>
<keyword evidence="4" id="KW-1185">Reference proteome</keyword>
<reference evidence="3 4" key="1">
    <citation type="submission" date="2020-09" db="EMBL/GenBank/DDBJ databases">
        <title>De no assembly of potato wild relative species, Solanum commersonii.</title>
        <authorList>
            <person name="Cho K."/>
        </authorList>
    </citation>
    <scope>NUCLEOTIDE SEQUENCE [LARGE SCALE GENOMIC DNA]</scope>
    <source>
        <strain evidence="3">LZ3.2</strain>
        <tissue evidence="3">Leaf</tissue>
    </source>
</reference>
<organism evidence="3 4">
    <name type="scientific">Solanum commersonii</name>
    <name type="common">Commerson's wild potato</name>
    <name type="synonym">Commerson's nightshade</name>
    <dbReference type="NCBI Taxonomy" id="4109"/>
    <lineage>
        <taxon>Eukaryota</taxon>
        <taxon>Viridiplantae</taxon>
        <taxon>Streptophyta</taxon>
        <taxon>Embryophyta</taxon>
        <taxon>Tracheophyta</taxon>
        <taxon>Spermatophyta</taxon>
        <taxon>Magnoliopsida</taxon>
        <taxon>eudicotyledons</taxon>
        <taxon>Gunneridae</taxon>
        <taxon>Pentapetalae</taxon>
        <taxon>asterids</taxon>
        <taxon>lamiids</taxon>
        <taxon>Solanales</taxon>
        <taxon>Solanaceae</taxon>
        <taxon>Solanoideae</taxon>
        <taxon>Solaneae</taxon>
        <taxon>Solanum</taxon>
    </lineage>
</organism>
<protein>
    <recommendedName>
        <fullName evidence="2">Putative plant transposon protein domain-containing protein</fullName>
    </recommendedName>
</protein>
<dbReference type="EMBL" id="JACXVP010000010">
    <property type="protein sequence ID" value="KAG5580476.1"/>
    <property type="molecule type" value="Genomic_DNA"/>
</dbReference>
<comment type="caution">
    <text evidence="3">The sequence shown here is derived from an EMBL/GenBank/DDBJ whole genome shotgun (WGS) entry which is preliminary data.</text>
</comment>
<gene>
    <name evidence="3" type="ORF">H5410_051103</name>
</gene>